<name>A0A1R1PG47_ZANCU</name>
<reference evidence="2" key="1">
    <citation type="submission" date="2017-01" db="EMBL/GenBank/DDBJ databases">
        <authorList>
            <person name="Wang Y."/>
            <person name="White M."/>
            <person name="Kvist S."/>
            <person name="Moncalvo J.-M."/>
        </authorList>
    </citation>
    <scope>NUCLEOTIDE SEQUENCE [LARGE SCALE GENOMIC DNA]</scope>
    <source>
        <strain evidence="2">COL-18-3</strain>
    </source>
</reference>
<accession>A0A1R1PG47</accession>
<organism evidence="1 2">
    <name type="scientific">Zancudomyces culisetae</name>
    <name type="common">Gut fungus</name>
    <name type="synonym">Smittium culisetae</name>
    <dbReference type="NCBI Taxonomy" id="1213189"/>
    <lineage>
        <taxon>Eukaryota</taxon>
        <taxon>Fungi</taxon>
        <taxon>Fungi incertae sedis</taxon>
        <taxon>Zoopagomycota</taxon>
        <taxon>Kickxellomycotina</taxon>
        <taxon>Harpellomycetes</taxon>
        <taxon>Harpellales</taxon>
        <taxon>Legeriomycetaceae</taxon>
        <taxon>Zancudomyces</taxon>
    </lineage>
</organism>
<protein>
    <submittedName>
        <fullName evidence="1">Uncharacterized protein</fullName>
    </submittedName>
</protein>
<evidence type="ECO:0000313" key="1">
    <source>
        <dbReference type="EMBL" id="OMH79954.1"/>
    </source>
</evidence>
<keyword evidence="2" id="KW-1185">Reference proteome</keyword>
<proteinExistence type="predicted"/>
<comment type="caution">
    <text evidence="1">The sequence shown here is derived from an EMBL/GenBank/DDBJ whole genome shotgun (WGS) entry which is preliminary data.</text>
</comment>
<evidence type="ECO:0000313" key="2">
    <source>
        <dbReference type="Proteomes" id="UP000188320"/>
    </source>
</evidence>
<feature type="non-terminal residue" evidence="1">
    <location>
        <position position="1"/>
    </location>
</feature>
<gene>
    <name evidence="1" type="ORF">AX774_g6623</name>
</gene>
<dbReference type="Proteomes" id="UP000188320">
    <property type="component" value="Unassembled WGS sequence"/>
</dbReference>
<dbReference type="EMBL" id="LSSK01001351">
    <property type="protein sequence ID" value="OMH79954.1"/>
    <property type="molecule type" value="Genomic_DNA"/>
</dbReference>
<sequence>SLSPTCALSSSRSAGCSPTLIATNNSIVAPTITPASSRCKSGSANASAPATRCIPSSCPTTVATDIAIRPTSRVVIPPLFWYIPTTICTSSLLTGPNNSLQLSHRLLNALDAQNDSFCSRKHIPTARTAFIITSLSPVLDIHSEYVPIKFTTPIFTYIALSLFSIILKNLHSPFNPIPNIRANA</sequence>
<dbReference type="AlphaFoldDB" id="A0A1R1PG47"/>